<evidence type="ECO:0000256" key="4">
    <source>
        <dbReference type="ARBA" id="ARBA00007609"/>
    </source>
</evidence>
<protein>
    <recommendedName>
        <fullName evidence="14">Globin domain-containing protein</fullName>
    </recommendedName>
</protein>
<keyword evidence="16" id="KW-1185">Reference proteome</keyword>
<dbReference type="InterPro" id="IPR001032">
    <property type="entry name" value="Leghaemoglobin-like"/>
</dbReference>
<comment type="similarity">
    <text evidence="4 13">Belongs to the plant globin family.</text>
</comment>
<keyword evidence="10 13" id="KW-0408">Iron</keyword>
<accession>A0ABD3IBM1</accession>
<evidence type="ECO:0000313" key="15">
    <source>
        <dbReference type="EMBL" id="KAL3699686.1"/>
    </source>
</evidence>
<comment type="cofactor">
    <cofactor evidence="1">
        <name>heme b</name>
        <dbReference type="ChEBI" id="CHEBI:60344"/>
    </cofactor>
</comment>
<keyword evidence="6" id="KW-0963">Cytoplasm</keyword>
<evidence type="ECO:0000256" key="12">
    <source>
        <dbReference type="ARBA" id="ARBA00048118"/>
    </source>
</evidence>
<dbReference type="GO" id="GO:0005737">
    <property type="term" value="C:cytoplasm"/>
    <property type="evidence" value="ECO:0007669"/>
    <property type="project" value="UniProtKB-SubCell"/>
</dbReference>
<evidence type="ECO:0000313" key="16">
    <source>
        <dbReference type="Proteomes" id="UP001633002"/>
    </source>
</evidence>
<sequence>MPETTFTTEQSQLVTESWQMLKENSAQHSFTFFSKIFEIAPQARQLFSFLRDNPDAPLDKNPKLKAHALNVFRMTGDSAVMLGKVGAIEALHPRLKELGKKHVGFGVVTPHFQVRSDPFLFCETPFIPSM</sequence>
<comment type="caution">
    <text evidence="15">The sequence shown here is derived from an EMBL/GenBank/DDBJ whole genome shotgun (WGS) entry which is preliminary data.</text>
</comment>
<dbReference type="SUPFAM" id="SSF46458">
    <property type="entry name" value="Globin-like"/>
    <property type="match status" value="1"/>
</dbReference>
<organism evidence="15 16">
    <name type="scientific">Riccia sorocarpa</name>
    <dbReference type="NCBI Taxonomy" id="122646"/>
    <lineage>
        <taxon>Eukaryota</taxon>
        <taxon>Viridiplantae</taxon>
        <taxon>Streptophyta</taxon>
        <taxon>Embryophyta</taxon>
        <taxon>Marchantiophyta</taxon>
        <taxon>Marchantiopsida</taxon>
        <taxon>Marchantiidae</taxon>
        <taxon>Marchantiales</taxon>
        <taxon>Ricciaceae</taxon>
        <taxon>Riccia</taxon>
    </lineage>
</organism>
<dbReference type="PROSITE" id="PS01033">
    <property type="entry name" value="GLOBIN"/>
    <property type="match status" value="1"/>
</dbReference>
<evidence type="ECO:0000256" key="1">
    <source>
        <dbReference type="ARBA" id="ARBA00001970"/>
    </source>
</evidence>
<evidence type="ECO:0000256" key="7">
    <source>
        <dbReference type="ARBA" id="ARBA00022617"/>
    </source>
</evidence>
<dbReference type="GO" id="GO:0005634">
    <property type="term" value="C:nucleus"/>
    <property type="evidence" value="ECO:0007669"/>
    <property type="project" value="UniProtKB-SubCell"/>
</dbReference>
<evidence type="ECO:0000256" key="3">
    <source>
        <dbReference type="ARBA" id="ARBA00004496"/>
    </source>
</evidence>
<keyword evidence="8 13" id="KW-0479">Metal-binding</keyword>
<gene>
    <name evidence="15" type="ORF">R1sor_017708</name>
</gene>
<dbReference type="InterPro" id="IPR009050">
    <property type="entry name" value="Globin-like_sf"/>
</dbReference>
<dbReference type="EMBL" id="JBJQOH010000001">
    <property type="protein sequence ID" value="KAL3699686.1"/>
    <property type="molecule type" value="Genomic_DNA"/>
</dbReference>
<evidence type="ECO:0000256" key="10">
    <source>
        <dbReference type="ARBA" id="ARBA00023004"/>
    </source>
</evidence>
<dbReference type="InterPro" id="IPR000971">
    <property type="entry name" value="Globin"/>
</dbReference>
<name>A0ABD3IBM1_9MARC</name>
<dbReference type="PANTHER" id="PTHR22924:SF98">
    <property type="entry name" value="NON-SYMBIOTIC HEMOGLOBIN 3"/>
    <property type="match status" value="1"/>
</dbReference>
<dbReference type="AlphaFoldDB" id="A0ABD3IBM1"/>
<dbReference type="PANTHER" id="PTHR22924">
    <property type="entry name" value="LEGHEMOGLOBIN-RELATED"/>
    <property type="match status" value="1"/>
</dbReference>
<evidence type="ECO:0000259" key="14">
    <source>
        <dbReference type="PROSITE" id="PS01033"/>
    </source>
</evidence>
<proteinExistence type="inferred from homology"/>
<keyword evidence="11" id="KW-0539">Nucleus</keyword>
<dbReference type="InterPro" id="IPR019824">
    <property type="entry name" value="Leghaemoglobin_Fe_BS"/>
</dbReference>
<dbReference type="PROSITE" id="PS00208">
    <property type="entry name" value="PLANT_GLOBIN"/>
    <property type="match status" value="1"/>
</dbReference>
<dbReference type="PRINTS" id="PR00188">
    <property type="entry name" value="PLANTGLOBIN"/>
</dbReference>
<reference evidence="15 16" key="1">
    <citation type="submission" date="2024-09" db="EMBL/GenBank/DDBJ databases">
        <title>Chromosome-scale assembly of Riccia sorocarpa.</title>
        <authorList>
            <person name="Paukszto L."/>
        </authorList>
    </citation>
    <scope>NUCLEOTIDE SEQUENCE [LARGE SCALE GENOMIC DNA]</scope>
    <source>
        <strain evidence="15">LP-2024</strain>
        <tissue evidence="15">Aerial parts of the thallus</tissue>
    </source>
</reference>
<comment type="subunit">
    <text evidence="5">Homodimer.</text>
</comment>
<evidence type="ECO:0000256" key="5">
    <source>
        <dbReference type="ARBA" id="ARBA00011738"/>
    </source>
</evidence>
<evidence type="ECO:0000256" key="6">
    <source>
        <dbReference type="ARBA" id="ARBA00022490"/>
    </source>
</evidence>
<dbReference type="Pfam" id="PF00042">
    <property type="entry name" value="Globin"/>
    <property type="match status" value="1"/>
</dbReference>
<keyword evidence="9" id="KW-0560">Oxidoreductase</keyword>
<dbReference type="InterPro" id="IPR012292">
    <property type="entry name" value="Globin/Proto"/>
</dbReference>
<dbReference type="Gene3D" id="1.10.490.10">
    <property type="entry name" value="Globins"/>
    <property type="match status" value="1"/>
</dbReference>
<dbReference type="Proteomes" id="UP001633002">
    <property type="component" value="Unassembled WGS sequence"/>
</dbReference>
<feature type="domain" description="Globin" evidence="14">
    <location>
        <begin position="5"/>
        <end position="130"/>
    </location>
</feature>
<evidence type="ECO:0000256" key="11">
    <source>
        <dbReference type="ARBA" id="ARBA00023242"/>
    </source>
</evidence>
<comment type="catalytic activity">
    <reaction evidence="12">
        <text>Fe(III)-heme b-[protein] + nitric oxide + H2O = Fe(II)-heme b-[protein] + nitrite + 2 H(+)</text>
        <dbReference type="Rhea" id="RHEA:77711"/>
        <dbReference type="Rhea" id="RHEA-COMP:18975"/>
        <dbReference type="Rhea" id="RHEA-COMP:18976"/>
        <dbReference type="ChEBI" id="CHEBI:15377"/>
        <dbReference type="ChEBI" id="CHEBI:15378"/>
        <dbReference type="ChEBI" id="CHEBI:16301"/>
        <dbReference type="ChEBI" id="CHEBI:16480"/>
        <dbReference type="ChEBI" id="CHEBI:55376"/>
        <dbReference type="ChEBI" id="CHEBI:60344"/>
    </reaction>
    <physiologicalReaction direction="right-to-left" evidence="12">
        <dbReference type="Rhea" id="RHEA:77713"/>
    </physiologicalReaction>
</comment>
<dbReference type="GO" id="GO:0016491">
    <property type="term" value="F:oxidoreductase activity"/>
    <property type="evidence" value="ECO:0007669"/>
    <property type="project" value="UniProtKB-KW"/>
</dbReference>
<evidence type="ECO:0000256" key="8">
    <source>
        <dbReference type="ARBA" id="ARBA00022723"/>
    </source>
</evidence>
<comment type="subcellular location">
    <subcellularLocation>
        <location evidence="3">Cytoplasm</location>
    </subcellularLocation>
    <subcellularLocation>
        <location evidence="2">Nucleus</location>
    </subcellularLocation>
</comment>
<dbReference type="GO" id="GO:0046872">
    <property type="term" value="F:metal ion binding"/>
    <property type="evidence" value="ECO:0007669"/>
    <property type="project" value="UniProtKB-KW"/>
</dbReference>
<keyword evidence="7 13" id="KW-0349">Heme</keyword>
<evidence type="ECO:0000256" key="2">
    <source>
        <dbReference type="ARBA" id="ARBA00004123"/>
    </source>
</evidence>
<evidence type="ECO:0000256" key="13">
    <source>
        <dbReference type="RuleBase" id="RU000625"/>
    </source>
</evidence>
<evidence type="ECO:0000256" key="9">
    <source>
        <dbReference type="ARBA" id="ARBA00023002"/>
    </source>
</evidence>